<keyword evidence="2" id="KW-0813">Transport</keyword>
<organism evidence="5 6">
    <name type="scientific">Pseudomonas taiwanensis SJ9</name>
    <dbReference type="NCBI Taxonomy" id="1388762"/>
    <lineage>
        <taxon>Bacteria</taxon>
        <taxon>Pseudomonadati</taxon>
        <taxon>Pseudomonadota</taxon>
        <taxon>Gammaproteobacteria</taxon>
        <taxon>Pseudomonadales</taxon>
        <taxon>Pseudomonadaceae</taxon>
        <taxon>Pseudomonas</taxon>
    </lineage>
</organism>
<evidence type="ECO:0000256" key="1">
    <source>
        <dbReference type="ARBA" id="ARBA00010333"/>
    </source>
</evidence>
<dbReference type="PANTHER" id="PTHR30085">
    <property type="entry name" value="AMINO ACID ABC TRANSPORTER PERMEASE"/>
    <property type="match status" value="1"/>
</dbReference>
<dbReference type="Proteomes" id="UP000018511">
    <property type="component" value="Unassembled WGS sequence"/>
</dbReference>
<protein>
    <submittedName>
        <fullName evidence="5">ABC transporter substrate-binding protein</fullName>
    </submittedName>
</protein>
<evidence type="ECO:0000313" key="6">
    <source>
        <dbReference type="Proteomes" id="UP000018511"/>
    </source>
</evidence>
<dbReference type="InterPro" id="IPR001638">
    <property type="entry name" value="Solute-binding_3/MltF_N"/>
</dbReference>
<feature type="domain" description="Solute-binding protein family 3/N-terminal" evidence="4">
    <location>
        <begin position="53"/>
        <end position="285"/>
    </location>
</feature>
<evidence type="ECO:0000256" key="2">
    <source>
        <dbReference type="ARBA" id="ARBA00022448"/>
    </source>
</evidence>
<dbReference type="CDD" id="cd13688">
    <property type="entry name" value="PBP2_GltI_DEBP"/>
    <property type="match status" value="1"/>
</dbReference>
<dbReference type="PANTHER" id="PTHR30085:SF2">
    <property type="entry name" value="GLUTAMATE_ASPARTATE IMPORT SOLUTE-BINDING PROTEIN"/>
    <property type="match status" value="1"/>
</dbReference>
<comment type="caution">
    <text evidence="5">The sequence shown here is derived from an EMBL/GenBank/DDBJ whole genome shotgun (WGS) entry which is preliminary data.</text>
</comment>
<dbReference type="EMBL" id="AXUP01000003">
    <property type="protein sequence ID" value="ESW41375.1"/>
    <property type="molecule type" value="Genomic_DNA"/>
</dbReference>
<sequence length="314" mass="34311">MCQCVFDEFLSFSCFQGSPMKTSYFVAATILAASAIAFHANAQTLEKVADSNKITVSYREASVPFSYLISPGKAVGFSVDLTDAIVADVRSKLKKPNLEVVYIPVSSQTRIPLLVNGTYDLECGSTTNNAVRGKDVAFAISHFYTGTRLLTKKTSGIKSYADLARKTVASTAGSTNEKVLRQYSADHNLDVQVVLGKDYDDSLALVENDRAVALALDDVLLFGLMANSKNPDSLEVVGDALQVEPYGCMLRKDDPEFKELVDGTITRLMKSGEFARLYTKWFQSPIPPKGMNLNMPMSEQLKANLEARSDKPAL</sequence>
<evidence type="ECO:0000259" key="4">
    <source>
        <dbReference type="SMART" id="SM00062"/>
    </source>
</evidence>
<evidence type="ECO:0000256" key="3">
    <source>
        <dbReference type="ARBA" id="ARBA00022729"/>
    </source>
</evidence>
<dbReference type="InterPro" id="IPR051455">
    <property type="entry name" value="Bact_solute-bind_prot3"/>
</dbReference>
<dbReference type="SUPFAM" id="SSF53850">
    <property type="entry name" value="Periplasmic binding protein-like II"/>
    <property type="match status" value="1"/>
</dbReference>
<evidence type="ECO:0000313" key="5">
    <source>
        <dbReference type="EMBL" id="ESW41375.1"/>
    </source>
</evidence>
<keyword evidence="3" id="KW-0732">Signal</keyword>
<dbReference type="Gene3D" id="3.40.190.10">
    <property type="entry name" value="Periplasmic binding protein-like II"/>
    <property type="match status" value="2"/>
</dbReference>
<dbReference type="Pfam" id="PF00497">
    <property type="entry name" value="SBP_bac_3"/>
    <property type="match status" value="1"/>
</dbReference>
<dbReference type="AlphaFoldDB" id="V7DII5"/>
<dbReference type="GO" id="GO:0006865">
    <property type="term" value="P:amino acid transport"/>
    <property type="evidence" value="ECO:0007669"/>
    <property type="project" value="TreeGrafter"/>
</dbReference>
<gene>
    <name evidence="5" type="ORF">O164_00825</name>
</gene>
<dbReference type="GO" id="GO:0030288">
    <property type="term" value="C:outer membrane-bounded periplasmic space"/>
    <property type="evidence" value="ECO:0007669"/>
    <property type="project" value="TreeGrafter"/>
</dbReference>
<name>V7DII5_9PSED</name>
<dbReference type="GO" id="GO:0005576">
    <property type="term" value="C:extracellular region"/>
    <property type="evidence" value="ECO:0007669"/>
    <property type="project" value="TreeGrafter"/>
</dbReference>
<reference evidence="5 6" key="1">
    <citation type="submission" date="2013-10" db="EMBL/GenBank/DDBJ databases">
        <title>Whole Genome Shotgun Sequence of Pseudomonas taiwanensis SJ9.</title>
        <authorList>
            <person name="Hong S.-J."/>
            <person name="Shin J.-H."/>
        </authorList>
    </citation>
    <scope>NUCLEOTIDE SEQUENCE [LARGE SCALE GENOMIC DNA]</scope>
    <source>
        <strain evidence="5 6">SJ9</strain>
    </source>
</reference>
<dbReference type="PATRIC" id="fig|1388762.3.peg.168"/>
<comment type="similarity">
    <text evidence="1">Belongs to the bacterial solute-binding protein 3 family.</text>
</comment>
<proteinExistence type="inferred from homology"/>
<dbReference type="SMART" id="SM00062">
    <property type="entry name" value="PBPb"/>
    <property type="match status" value="1"/>
</dbReference>
<accession>V7DII5</accession>